<feature type="transmembrane region" description="Helical" evidence="1">
    <location>
        <begin position="648"/>
        <end position="666"/>
    </location>
</feature>
<protein>
    <submittedName>
        <fullName evidence="2">Site-specific recombinase</fullName>
    </submittedName>
</protein>
<keyword evidence="1" id="KW-1133">Transmembrane helix</keyword>
<feature type="transmembrane region" description="Helical" evidence="1">
    <location>
        <begin position="616"/>
        <end position="636"/>
    </location>
</feature>
<keyword evidence="1" id="KW-0472">Membrane</keyword>
<keyword evidence="1" id="KW-0812">Transmembrane</keyword>
<organism evidence="2 3">
    <name type="scientific">Ralstonia solanacearum (strain UW551)</name>
    <dbReference type="NCBI Taxonomy" id="342110"/>
    <lineage>
        <taxon>Bacteria</taxon>
        <taxon>Pseudomonadati</taxon>
        <taxon>Pseudomonadota</taxon>
        <taxon>Betaproteobacteria</taxon>
        <taxon>Burkholderiales</taxon>
        <taxon>Burkholderiaceae</taxon>
        <taxon>Ralstonia</taxon>
        <taxon>Ralstonia solanacearum species complex</taxon>
    </lineage>
</organism>
<proteinExistence type="predicted"/>
<evidence type="ECO:0000256" key="1">
    <source>
        <dbReference type="SAM" id="Phobius"/>
    </source>
</evidence>
<sequence length="745" mass="81674">MRRAVAPAGAGVAVVRILSVVPRGVASCALRRFVASGLPGRPGGRDRHQRRPMFDFLLNPWRKWRASRHASHQLDAILAQFEPARSLAERNEWLIELAYWLRRADRPAGTDSESWRYARLRYLLQVLDNNPALAGRVGRTLRSIMRDNDPVSLLCDIGLSSRAGFWGELVDRLQARFLPPAPNQPQLAALFTLLFSGEGDAQWVDSLDDELVARLAALFRAGADAHDDMVGSRLERSLSVSIEILVSQVRAAGLSRAIRTRMDQADVTDSPFYQLAEAADAIFLAAPDAAPAGPERLAQRLNTFRARLDQCRAATESVYQHLDENGVSVEVVFQVERMKAWLGRIDLLLTAWADARASRRFVHLTAELVSASQHRRSVGYLVRATFADLARKVVERSAETGEHYITRDGKEYAAMVKAAAGGGVITAATVYLKFFITGAHLTRFTEGLFASINYAASFLGIHFAHFTLATKQPAMTAPALAHRLDQVGRPEGLERFVDDTVAMIRSNAAAIAGNLVAVAPVAFLVQWVAGRFFHADLISPAKATATIASFSILGLTPLYAIFTGVLLWLSSLAAGWADNWFALHRVHDVIAYHRRLRFMVGPRGAHRVADFWKRNLSGMVANVSLGFMLGLGPEILSFFGPHMEVRHVTLSTGAVATAVGVLGAGVMHTAAFWLAVAGIALMGVLNVLVSFALAFNMAMRSRNLRGLDRRRITGAVWRRILRDPLCLLVPRAPTEPTRPTTGTPA</sequence>
<dbReference type="PIRSF" id="PIRSF015380">
    <property type="entry name" value="Site-sp_rcmb"/>
    <property type="match status" value="1"/>
</dbReference>
<evidence type="ECO:0000313" key="3">
    <source>
        <dbReference type="Proteomes" id="UP000005933"/>
    </source>
</evidence>
<feature type="transmembrane region" description="Helical" evidence="1">
    <location>
        <begin position="672"/>
        <end position="695"/>
    </location>
</feature>
<reference evidence="2 3" key="1">
    <citation type="journal article" date="2006" name="Mol. Plant Microbe Interact.">
        <title>Identification of open reading frames unique to a select agent: Ralstonia solanacearum race 3 biovar 2.</title>
        <authorList>
            <person name="Gabriel D.W."/>
            <person name="Allen C."/>
            <person name="Schell M."/>
            <person name="Denny T.P."/>
            <person name="Greenberg J.T."/>
            <person name="Duan Y.P."/>
            <person name="Flores-Cruz Z."/>
            <person name="Huang Q."/>
            <person name="Clifford J.M."/>
            <person name="Presting G."/>
            <person name="Gonzalez E.T."/>
            <person name="Reddy J."/>
            <person name="Elphinstone J."/>
            <person name="Swanson J."/>
            <person name="Yao J."/>
            <person name="Mulholland V."/>
            <person name="Liu L."/>
            <person name="Farmerie W."/>
            <person name="Patnaikuni M."/>
            <person name="Balogh B."/>
            <person name="Norman D."/>
            <person name="Alvarez A."/>
            <person name="Castillo J.A."/>
            <person name="Jones J."/>
            <person name="Saddler G."/>
            <person name="Walunas T."/>
            <person name="Zhukov A."/>
            <person name="Mikhailova N."/>
        </authorList>
    </citation>
    <scope>NUCLEOTIDE SEQUENCE [LARGE SCALE GENOMIC DNA]</scope>
    <source>
        <strain evidence="2 3">UW551</strain>
    </source>
</reference>
<dbReference type="Pfam" id="PF10136">
    <property type="entry name" value="SpecificRecomb"/>
    <property type="match status" value="1"/>
</dbReference>
<feature type="transmembrane region" description="Helical" evidence="1">
    <location>
        <begin position="545"/>
        <end position="569"/>
    </location>
</feature>
<evidence type="ECO:0000313" key="2">
    <source>
        <dbReference type="EMBL" id="EAP74542.1"/>
    </source>
</evidence>
<accession>A0AB33VIC5</accession>
<dbReference type="AlphaFoldDB" id="A0AB33VIC5"/>
<dbReference type="Proteomes" id="UP000005933">
    <property type="component" value="Unassembled WGS sequence"/>
</dbReference>
<feature type="transmembrane region" description="Helical" evidence="1">
    <location>
        <begin position="511"/>
        <end position="533"/>
    </location>
</feature>
<comment type="caution">
    <text evidence="2">The sequence shown here is derived from an EMBL/GenBank/DDBJ whole genome shotgun (WGS) entry which is preliminary data.</text>
</comment>
<gene>
    <name evidence="2" type="ORF">RRSL_04393</name>
</gene>
<dbReference type="EMBL" id="AAKL01000002">
    <property type="protein sequence ID" value="EAP74542.1"/>
    <property type="molecule type" value="Genomic_DNA"/>
</dbReference>
<dbReference type="InterPro" id="IPR011385">
    <property type="entry name" value="Site-sp_rcmbase"/>
</dbReference>
<name>A0AB33VIC5_RALSU</name>